<dbReference type="GeneID" id="28969719"/>
<feature type="compositionally biased region" description="Polar residues" evidence="1">
    <location>
        <begin position="7"/>
        <end position="31"/>
    </location>
</feature>
<dbReference type="Proteomes" id="UP000078595">
    <property type="component" value="Chromosome 7"/>
</dbReference>
<name>A0A1A6A107_9TREE</name>
<gene>
    <name evidence="3" type="ORF">I303_06020</name>
    <name evidence="4" type="ORF">I303_106000</name>
</gene>
<dbReference type="EMBL" id="KI894033">
    <property type="protein sequence ID" value="OBR83740.1"/>
    <property type="molecule type" value="Genomic_DNA"/>
</dbReference>
<feature type="region of interest" description="Disordered" evidence="1">
    <location>
        <begin position="1"/>
        <end position="31"/>
    </location>
</feature>
<dbReference type="KEGG" id="kdj:28969719"/>
<organism evidence="3">
    <name type="scientific">Kwoniella dejecticola CBS 10117</name>
    <dbReference type="NCBI Taxonomy" id="1296121"/>
    <lineage>
        <taxon>Eukaryota</taxon>
        <taxon>Fungi</taxon>
        <taxon>Dikarya</taxon>
        <taxon>Basidiomycota</taxon>
        <taxon>Agaricomycotina</taxon>
        <taxon>Tremellomycetes</taxon>
        <taxon>Tremellales</taxon>
        <taxon>Cryptococcaceae</taxon>
        <taxon>Kwoniella</taxon>
    </lineage>
</organism>
<keyword evidence="2" id="KW-0472">Membrane</keyword>
<proteinExistence type="predicted"/>
<evidence type="ECO:0000313" key="4">
    <source>
        <dbReference type="EMBL" id="WWC63400.1"/>
    </source>
</evidence>
<reference evidence="3" key="1">
    <citation type="submission" date="2013-07" db="EMBL/GenBank/DDBJ databases">
        <title>The Genome Sequence of Cryptococcus dejecticola CBS10117.</title>
        <authorList>
            <consortium name="The Broad Institute Genome Sequencing Platform"/>
            <person name="Cuomo C."/>
            <person name="Litvintseva A."/>
            <person name="Chen Y."/>
            <person name="Heitman J."/>
            <person name="Sun S."/>
            <person name="Springer D."/>
            <person name="Dromer F."/>
            <person name="Young S.K."/>
            <person name="Zeng Q."/>
            <person name="Gargeya S."/>
            <person name="Fitzgerald M."/>
            <person name="Abouelleil A."/>
            <person name="Alvarado L."/>
            <person name="Berlin A.M."/>
            <person name="Chapman S.B."/>
            <person name="Dewar J."/>
            <person name="Goldberg J."/>
            <person name="Griggs A."/>
            <person name="Gujja S."/>
            <person name="Hansen M."/>
            <person name="Howarth C."/>
            <person name="Imamovic A."/>
            <person name="Larimer J."/>
            <person name="McCowan C."/>
            <person name="Murphy C."/>
            <person name="Pearson M."/>
            <person name="Priest M."/>
            <person name="Roberts A."/>
            <person name="Saif S."/>
            <person name="Shea T."/>
            <person name="Sykes S."/>
            <person name="Wortman J."/>
            <person name="Nusbaum C."/>
            <person name="Birren B."/>
        </authorList>
    </citation>
    <scope>NUCLEOTIDE SEQUENCE [LARGE SCALE GENOMIC DNA]</scope>
    <source>
        <strain evidence="3">CBS 10117</strain>
    </source>
</reference>
<keyword evidence="2" id="KW-0812">Transmembrane</keyword>
<feature type="transmembrane region" description="Helical" evidence="2">
    <location>
        <begin position="52"/>
        <end position="69"/>
    </location>
</feature>
<dbReference type="AlphaFoldDB" id="A0A1A6A107"/>
<dbReference type="VEuPathDB" id="FungiDB:I303_06020"/>
<protein>
    <submittedName>
        <fullName evidence="3">Uncharacterized protein</fullName>
    </submittedName>
</protein>
<sequence length="109" mass="11837">MPDDTRQSLPRTETGSSKNEQYLGQAKGSTNESTSLVDAHVNPFSSGMLRLYGVWSVALLATFMAGYGVSSMTAINSMTYYQDYFSFADVGVSTGVCLRQSASGDQFEY</sequence>
<keyword evidence="5" id="KW-1185">Reference proteome</keyword>
<evidence type="ECO:0000256" key="2">
    <source>
        <dbReference type="SAM" id="Phobius"/>
    </source>
</evidence>
<dbReference type="EMBL" id="CP144536">
    <property type="protein sequence ID" value="WWC63400.1"/>
    <property type="molecule type" value="Genomic_DNA"/>
</dbReference>
<accession>A0A1A6A107</accession>
<keyword evidence="2" id="KW-1133">Transmembrane helix</keyword>
<reference evidence="4" key="3">
    <citation type="submission" date="2024-02" db="EMBL/GenBank/DDBJ databases">
        <title>Comparative genomics of Cryptococcus and Kwoniella reveals pathogenesis evolution and contrasting modes of karyotype evolution via chromosome fusion or intercentromeric recombination.</title>
        <authorList>
            <person name="Coelho M.A."/>
            <person name="David-Palma M."/>
            <person name="Shea T."/>
            <person name="Bowers K."/>
            <person name="McGinley-Smith S."/>
            <person name="Mohammad A.W."/>
            <person name="Gnirke A."/>
            <person name="Yurkov A.M."/>
            <person name="Nowrousian M."/>
            <person name="Sun S."/>
            <person name="Cuomo C.A."/>
            <person name="Heitman J."/>
        </authorList>
    </citation>
    <scope>NUCLEOTIDE SEQUENCE</scope>
    <source>
        <strain evidence="4">CBS 10117</strain>
    </source>
</reference>
<evidence type="ECO:0000313" key="5">
    <source>
        <dbReference type="Proteomes" id="UP000078595"/>
    </source>
</evidence>
<reference evidence="4" key="2">
    <citation type="submission" date="2013-07" db="EMBL/GenBank/DDBJ databases">
        <authorList>
            <consortium name="The Broad Institute Genome Sequencing Platform"/>
            <person name="Cuomo C."/>
            <person name="Litvintseva A."/>
            <person name="Chen Y."/>
            <person name="Heitman J."/>
            <person name="Sun S."/>
            <person name="Springer D."/>
            <person name="Dromer F."/>
            <person name="Young S.K."/>
            <person name="Zeng Q."/>
            <person name="Gargeya S."/>
            <person name="Fitzgerald M."/>
            <person name="Abouelleil A."/>
            <person name="Alvarado L."/>
            <person name="Berlin A.M."/>
            <person name="Chapman S.B."/>
            <person name="Dewar J."/>
            <person name="Goldberg J."/>
            <person name="Griggs A."/>
            <person name="Gujja S."/>
            <person name="Hansen M."/>
            <person name="Howarth C."/>
            <person name="Imamovic A."/>
            <person name="Larimer J."/>
            <person name="McCowan C."/>
            <person name="Murphy C."/>
            <person name="Pearson M."/>
            <person name="Priest M."/>
            <person name="Roberts A."/>
            <person name="Saif S."/>
            <person name="Shea T."/>
            <person name="Sykes S."/>
            <person name="Wortman J."/>
            <person name="Nusbaum C."/>
            <person name="Birren B."/>
        </authorList>
    </citation>
    <scope>NUCLEOTIDE SEQUENCE</scope>
    <source>
        <strain evidence="4">CBS 10117</strain>
    </source>
</reference>
<evidence type="ECO:0000313" key="3">
    <source>
        <dbReference type="EMBL" id="OBR83740.1"/>
    </source>
</evidence>
<evidence type="ECO:0000256" key="1">
    <source>
        <dbReference type="SAM" id="MobiDB-lite"/>
    </source>
</evidence>
<dbReference type="RefSeq" id="XP_018261582.1">
    <property type="nucleotide sequence ID" value="XM_018409309.1"/>
</dbReference>